<dbReference type="SMART" id="SM00431">
    <property type="entry name" value="SCAN"/>
    <property type="match status" value="1"/>
</dbReference>
<dbReference type="PANTHER" id="PTHR45935">
    <property type="entry name" value="PROTEIN ZBED8-RELATED"/>
    <property type="match status" value="1"/>
</dbReference>
<organism evidence="13 15">
    <name type="scientific">Notechis scutatus</name>
    <name type="common">mainland tiger snake</name>
    <dbReference type="NCBI Taxonomy" id="8663"/>
    <lineage>
        <taxon>Eukaryota</taxon>
        <taxon>Metazoa</taxon>
        <taxon>Chordata</taxon>
        <taxon>Craniata</taxon>
        <taxon>Vertebrata</taxon>
        <taxon>Euteleostomi</taxon>
        <taxon>Lepidosauria</taxon>
        <taxon>Squamata</taxon>
        <taxon>Bifurcata</taxon>
        <taxon>Unidentata</taxon>
        <taxon>Episquamata</taxon>
        <taxon>Toxicofera</taxon>
        <taxon>Serpentes</taxon>
        <taxon>Colubroidea</taxon>
        <taxon>Elapidae</taxon>
        <taxon>Hydrophiinae</taxon>
        <taxon>Notechis</taxon>
    </lineage>
</organism>
<dbReference type="InterPro" id="IPR036236">
    <property type="entry name" value="Znf_C2H2_sf"/>
</dbReference>
<gene>
    <name evidence="14 15" type="primary">LOC113426545</name>
</gene>
<dbReference type="PANTHER" id="PTHR45935:SF15">
    <property type="entry name" value="SCAN BOX DOMAIN-CONTAINING PROTEIN"/>
    <property type="match status" value="1"/>
</dbReference>
<evidence type="ECO:0000256" key="5">
    <source>
        <dbReference type="ARBA" id="ARBA00022833"/>
    </source>
</evidence>
<dbReference type="InterPro" id="IPR001909">
    <property type="entry name" value="KRAB"/>
</dbReference>
<dbReference type="PROSITE" id="PS50805">
    <property type="entry name" value="KRAB"/>
    <property type="match status" value="1"/>
</dbReference>
<dbReference type="SUPFAM" id="SSF47353">
    <property type="entry name" value="Retrovirus capsid dimerization domain-like"/>
    <property type="match status" value="1"/>
</dbReference>
<evidence type="ECO:0000256" key="3">
    <source>
        <dbReference type="ARBA" id="ARBA00022737"/>
    </source>
</evidence>
<dbReference type="Pfam" id="PF02023">
    <property type="entry name" value="SCAN"/>
    <property type="match status" value="1"/>
</dbReference>
<evidence type="ECO:0000256" key="6">
    <source>
        <dbReference type="ARBA" id="ARBA00023015"/>
    </source>
</evidence>
<dbReference type="FunFam" id="3.30.160.60:FF:002196">
    <property type="entry name" value="zinc finger protein 850-like isoform X3"/>
    <property type="match status" value="1"/>
</dbReference>
<dbReference type="Gene3D" id="3.30.160.60">
    <property type="entry name" value="Classic Zinc Finger"/>
    <property type="match status" value="3"/>
</dbReference>
<evidence type="ECO:0000256" key="4">
    <source>
        <dbReference type="ARBA" id="ARBA00022771"/>
    </source>
</evidence>
<dbReference type="FunFam" id="3.30.160.60:FF:000446">
    <property type="entry name" value="Zinc finger protein"/>
    <property type="match status" value="1"/>
</dbReference>
<dbReference type="RefSeq" id="XP_026544699.1">
    <property type="nucleotide sequence ID" value="XM_026688914.1"/>
</dbReference>
<dbReference type="Gene3D" id="6.10.140.140">
    <property type="match status" value="1"/>
</dbReference>
<dbReference type="Proteomes" id="UP000504612">
    <property type="component" value="Unplaced"/>
</dbReference>
<evidence type="ECO:0000259" key="10">
    <source>
        <dbReference type="PROSITE" id="PS50157"/>
    </source>
</evidence>
<dbReference type="GO" id="GO:0008270">
    <property type="term" value="F:zinc ion binding"/>
    <property type="evidence" value="ECO:0007669"/>
    <property type="project" value="UniProtKB-KW"/>
</dbReference>
<evidence type="ECO:0000256" key="1">
    <source>
        <dbReference type="ARBA" id="ARBA00006991"/>
    </source>
</evidence>
<dbReference type="CDD" id="cd07936">
    <property type="entry name" value="SCAN"/>
    <property type="match status" value="1"/>
</dbReference>
<dbReference type="FunFam" id="3.30.160.60:FF:002343">
    <property type="entry name" value="Zinc finger protein 33A"/>
    <property type="match status" value="1"/>
</dbReference>
<protein>
    <submittedName>
        <fullName evidence="14 15">Zinc finger and SCAN domain-containing protein 32-like</fullName>
    </submittedName>
</protein>
<reference evidence="14 15" key="1">
    <citation type="submission" date="2025-04" db="UniProtKB">
        <authorList>
            <consortium name="RefSeq"/>
        </authorList>
    </citation>
    <scope>IDENTIFICATION</scope>
</reference>
<keyword evidence="13" id="KW-1185">Reference proteome</keyword>
<comment type="similarity">
    <text evidence="1">Belongs to the krueppel C2H2-type zinc-finger protein family.</text>
</comment>
<dbReference type="CDD" id="cd07765">
    <property type="entry name" value="KRAB_A-box"/>
    <property type="match status" value="1"/>
</dbReference>
<feature type="domain" description="C2H2-type" evidence="10">
    <location>
        <begin position="401"/>
        <end position="428"/>
    </location>
</feature>
<keyword evidence="4 9" id="KW-0863">Zinc-finger</keyword>
<keyword evidence="2" id="KW-0479">Metal-binding</keyword>
<feature type="domain" description="C2H2-type" evidence="10">
    <location>
        <begin position="429"/>
        <end position="453"/>
    </location>
</feature>
<evidence type="ECO:0000259" key="11">
    <source>
        <dbReference type="PROSITE" id="PS50804"/>
    </source>
</evidence>
<dbReference type="InterPro" id="IPR003309">
    <property type="entry name" value="SCAN_dom"/>
</dbReference>
<dbReference type="Gene3D" id="1.10.4020.10">
    <property type="entry name" value="DNA breaking-rejoining enzymes"/>
    <property type="match status" value="1"/>
</dbReference>
<dbReference type="AlphaFoldDB" id="A0A6J1VNR3"/>
<dbReference type="PROSITE" id="PS50157">
    <property type="entry name" value="ZINC_FINGER_C2H2_2"/>
    <property type="match status" value="3"/>
</dbReference>
<feature type="domain" description="C2H2-type" evidence="10">
    <location>
        <begin position="373"/>
        <end position="400"/>
    </location>
</feature>
<evidence type="ECO:0000256" key="8">
    <source>
        <dbReference type="ARBA" id="ARBA00023242"/>
    </source>
</evidence>
<evidence type="ECO:0000313" key="15">
    <source>
        <dbReference type="RefSeq" id="XP_026544701.1"/>
    </source>
</evidence>
<evidence type="ECO:0000259" key="12">
    <source>
        <dbReference type="PROSITE" id="PS50805"/>
    </source>
</evidence>
<dbReference type="FunFam" id="1.10.4020.10:FF:000005">
    <property type="entry name" value="Uncharacterized protein"/>
    <property type="match status" value="1"/>
</dbReference>
<dbReference type="Pfam" id="PF00096">
    <property type="entry name" value="zf-C2H2"/>
    <property type="match status" value="3"/>
</dbReference>
<name>A0A6J1VNR3_9SAUR</name>
<evidence type="ECO:0000313" key="14">
    <source>
        <dbReference type="RefSeq" id="XP_026544699.1"/>
    </source>
</evidence>
<dbReference type="InterPro" id="IPR013087">
    <property type="entry name" value="Znf_C2H2_type"/>
</dbReference>
<dbReference type="SMART" id="SM00355">
    <property type="entry name" value="ZnF_C2H2"/>
    <property type="match status" value="3"/>
</dbReference>
<evidence type="ECO:0000256" key="7">
    <source>
        <dbReference type="ARBA" id="ARBA00023163"/>
    </source>
</evidence>
<dbReference type="PROSITE" id="PS50804">
    <property type="entry name" value="SCAN_BOX"/>
    <property type="match status" value="1"/>
</dbReference>
<accession>A0A6J1VNR3</accession>
<dbReference type="InterPro" id="IPR038269">
    <property type="entry name" value="SCAN_sf"/>
</dbReference>
<keyword evidence="3" id="KW-0677">Repeat</keyword>
<dbReference type="InterPro" id="IPR050916">
    <property type="entry name" value="SCAN-C2H2_zinc_finger"/>
</dbReference>
<dbReference type="GeneID" id="113426545"/>
<keyword evidence="5" id="KW-0862">Zinc</keyword>
<keyword evidence="6" id="KW-0805">Transcription regulation</keyword>
<dbReference type="SUPFAM" id="SSF109640">
    <property type="entry name" value="KRAB domain (Kruppel-associated box)"/>
    <property type="match status" value="1"/>
</dbReference>
<dbReference type="InterPro" id="IPR036051">
    <property type="entry name" value="KRAB_dom_sf"/>
</dbReference>
<dbReference type="RefSeq" id="XP_026544701.1">
    <property type="nucleotide sequence ID" value="XM_026688916.1"/>
</dbReference>
<feature type="domain" description="KRAB" evidence="12">
    <location>
        <begin position="220"/>
        <end position="294"/>
    </location>
</feature>
<dbReference type="GO" id="GO:0006355">
    <property type="term" value="P:regulation of DNA-templated transcription"/>
    <property type="evidence" value="ECO:0007669"/>
    <property type="project" value="InterPro"/>
</dbReference>
<feature type="domain" description="SCAN box" evidence="11">
    <location>
        <begin position="59"/>
        <end position="137"/>
    </location>
</feature>
<dbReference type="PROSITE" id="PS00028">
    <property type="entry name" value="ZINC_FINGER_C2H2_1"/>
    <property type="match status" value="3"/>
</dbReference>
<proteinExistence type="inferred from homology"/>
<keyword evidence="7" id="KW-0804">Transcription</keyword>
<evidence type="ECO:0000256" key="9">
    <source>
        <dbReference type="PROSITE-ProRule" id="PRU00042"/>
    </source>
</evidence>
<dbReference type="Pfam" id="PF01352">
    <property type="entry name" value="KRAB"/>
    <property type="match status" value="1"/>
</dbReference>
<dbReference type="SMART" id="SM00349">
    <property type="entry name" value="KRAB"/>
    <property type="match status" value="1"/>
</dbReference>
<dbReference type="KEGG" id="nss:113426545"/>
<evidence type="ECO:0000313" key="13">
    <source>
        <dbReference type="Proteomes" id="UP000504612"/>
    </source>
</evidence>
<dbReference type="SUPFAM" id="SSF57667">
    <property type="entry name" value="beta-beta-alpha zinc fingers"/>
    <property type="match status" value="2"/>
</dbReference>
<keyword evidence="8" id="KW-0539">Nucleus</keyword>
<sequence length="453" mass="51199">MFRILLETVLTPGSQGSKEEVVDSAGGLEIPEARSPGEHWEKNLNKIQREEKGNSYVQRQHFRQFRYRKCAGPRGVYSQLHDLCCQWLKPGQHTKAEILDLVILEQFLTILPPDMKSWIRECGAETCSQAVALAEGFLLSQADDRKPKMQGLIVDASNDFPKIKKETPSDAEQRQFFKQILENEDAVLQGNEKSLMRPPNMSALVSREGSASAQPDLVPLSFEDVAVYFTEEESPLLNASQLSLQMEVMVENYQNLSSLGREVWQNKEEDESQRVSLKRSRSTQEELQFEGIEERPKVMRWDEFSLSEIHPFQGAMGVPQIYPGNAPLASASGNFCKTPIPGRPTMKNTFVSKSVDSPATPAQGKVAQKPRINMCTICGKSFTHRSLLHEHERIHAREKPFKCNECGISFSQMATLTSHKRIHTGEKPYQCMACGKSFSHSITLHSHRRSHKI</sequence>
<evidence type="ECO:0000256" key="2">
    <source>
        <dbReference type="ARBA" id="ARBA00022723"/>
    </source>
</evidence>